<feature type="domain" description="Bacteriophage N4 adsorption protein A C-terminal" evidence="1">
    <location>
        <begin position="829"/>
        <end position="994"/>
    </location>
</feature>
<reference evidence="2 3" key="1">
    <citation type="submission" date="2014-06" db="EMBL/GenBank/DDBJ databases">
        <title>Draft genome sequence of Idiomarina sp. MCCC 1A10513.</title>
        <authorList>
            <person name="Du J."/>
            <person name="Lai Q."/>
            <person name="Shao Z."/>
        </authorList>
    </citation>
    <scope>NUCLEOTIDE SEQUENCE [LARGE SCALE GENOMIC DNA]</scope>
    <source>
        <strain evidence="2 3">MCCC 1A10513</strain>
    </source>
</reference>
<proteinExistence type="predicted"/>
<dbReference type="Proteomes" id="UP000053718">
    <property type="component" value="Unassembled WGS sequence"/>
</dbReference>
<dbReference type="InterPro" id="IPR025137">
    <property type="entry name" value="NfrA_C"/>
</dbReference>
<dbReference type="EMBL" id="JPIN01000012">
    <property type="protein sequence ID" value="KFZ28059.1"/>
    <property type="molecule type" value="Genomic_DNA"/>
</dbReference>
<name>A0A094IQB9_9GAMM</name>
<dbReference type="Gene3D" id="1.25.40.10">
    <property type="entry name" value="Tetratricopeptide repeat domain"/>
    <property type="match status" value="1"/>
</dbReference>
<dbReference type="RefSeq" id="WP_034733444.1">
    <property type="nucleotide sequence ID" value="NZ_JPIN01000012.1"/>
</dbReference>
<evidence type="ECO:0000259" key="1">
    <source>
        <dbReference type="Pfam" id="PF13283"/>
    </source>
</evidence>
<dbReference type="STRING" id="1517416.IDAT_10725"/>
<organism evidence="2 3">
    <name type="scientific">Pseudidiomarina atlantica</name>
    <dbReference type="NCBI Taxonomy" id="1517416"/>
    <lineage>
        <taxon>Bacteria</taxon>
        <taxon>Pseudomonadati</taxon>
        <taxon>Pseudomonadota</taxon>
        <taxon>Gammaproteobacteria</taxon>
        <taxon>Alteromonadales</taxon>
        <taxon>Idiomarinaceae</taxon>
        <taxon>Pseudidiomarina</taxon>
    </lineage>
</organism>
<dbReference type="AlphaFoldDB" id="A0A094IQB9"/>
<evidence type="ECO:0000313" key="2">
    <source>
        <dbReference type="EMBL" id="KFZ28059.1"/>
    </source>
</evidence>
<dbReference type="Pfam" id="PF13283">
    <property type="entry name" value="NfrA_C"/>
    <property type="match status" value="1"/>
</dbReference>
<sequence length="1006" mass="113073">MRILGFIAAATALAPQAIGDSIFNGLSDYEEFRTYPYVDKAYRLQQEEQYQAAVKELDIAIKIAPEHVAFYEYAFELALAGEDLARAQIYLQGIPLERKANLHQRMLRKAIAREVPAATSMLTLLQGVPAAQQQELIEQSLYQLEQSQSKQAAWQWLAALPVELYTPELHLTAARVAADVGEFKAAAEQFAAYASHAELSSEQIAEFGYVLVEANDEAGAFRLAQRYPEAAGGVIRELAYQALGRDDNAAASKYFAWLQQHEHLSSADAKQYYFVLEAEGELEAAMALADEAQTSCLEQVQLLLRMDNRAAAEQRFVNCSVRENAAVWLTLAERLKQFELVQRTEFSNPELQAQRVRLLMNHNHQQQAWQRQVELLSGRADNEAELTYLAMAYDRLGDGAKSEPVWREIWQRYRDPAALEKATYLMWQRGESSQTLALLHEGFGEVNLASAPGKVLLSRYINILYGAPDAISAERIQLLAENNADPVDVAELWRLHGDCDAALAALENVSQQRGIRTRAECLIDRDPEAAYAALQMAIGEQPSAGDLRSLAALAQRVGDDQAAVGYLQQIPASERVGSDDIAIARMMYDLGDLAQAETAWQAARQEQELDWWLLGVDIAQAQQDDDKTLLLLERADQRFDSPLLVEERAYIYRKRGQLEQLEALYREAVATYPDNKQFQAELAFTIYERDPVESAPYFETALRGNEANAQVKHLHQAAFAFDYANDAEKTQHYVRAAIDKMLDDPDADELQLLEAQRLHRDVSSQWSFNLSGWAGDSSRAAVGQGVDAQGDYFMQLQAAYAFTEEQSGIGGLGAQISLLQGGEDDFFETQEIDLGVTWRPTLKMNTVFAAGVRQQLDGDEELKPYLRASIDLLSPWSQGKWWKPQQERFWYNTFYLDGIYYPEDDQHAFFGRIESGPVIALTQTHLQTLRGYGFLQADTSKDLAALGDASDTRAGLGVGWMSEWWASDYNGYNLQMELGLEWQHVVNSDYAEDGDNAVLIRFELYF</sequence>
<evidence type="ECO:0000313" key="3">
    <source>
        <dbReference type="Proteomes" id="UP000053718"/>
    </source>
</evidence>
<protein>
    <recommendedName>
        <fullName evidence="1">Bacteriophage N4 adsorption protein A C-terminal domain-containing protein</fullName>
    </recommendedName>
</protein>
<gene>
    <name evidence="2" type="ORF">IDAT_10725</name>
</gene>
<keyword evidence="3" id="KW-1185">Reference proteome</keyword>
<dbReference type="SUPFAM" id="SSF48452">
    <property type="entry name" value="TPR-like"/>
    <property type="match status" value="1"/>
</dbReference>
<comment type="caution">
    <text evidence="2">The sequence shown here is derived from an EMBL/GenBank/DDBJ whole genome shotgun (WGS) entry which is preliminary data.</text>
</comment>
<dbReference type="eggNOG" id="COG0457">
    <property type="taxonomic scope" value="Bacteria"/>
</dbReference>
<dbReference type="OrthoDB" id="7312176at2"/>
<dbReference type="InterPro" id="IPR011990">
    <property type="entry name" value="TPR-like_helical_dom_sf"/>
</dbReference>
<accession>A0A094IQB9</accession>